<keyword evidence="3" id="KW-1185">Reference proteome</keyword>
<name>G4TUD1_SERID</name>
<feature type="region of interest" description="Disordered" evidence="1">
    <location>
        <begin position="55"/>
        <end position="78"/>
    </location>
</feature>
<dbReference type="EMBL" id="CAFZ01000373">
    <property type="protein sequence ID" value="CCA74924.1"/>
    <property type="molecule type" value="Genomic_DNA"/>
</dbReference>
<evidence type="ECO:0000313" key="3">
    <source>
        <dbReference type="Proteomes" id="UP000007148"/>
    </source>
</evidence>
<evidence type="ECO:0000313" key="2">
    <source>
        <dbReference type="EMBL" id="CCA74924.1"/>
    </source>
</evidence>
<protein>
    <submittedName>
        <fullName evidence="2">Uncharacterized protein</fullName>
    </submittedName>
</protein>
<dbReference type="Proteomes" id="UP000007148">
    <property type="component" value="Unassembled WGS sequence"/>
</dbReference>
<proteinExistence type="predicted"/>
<dbReference type="InParanoid" id="G4TUD1"/>
<evidence type="ECO:0000256" key="1">
    <source>
        <dbReference type="SAM" id="MobiDB-lite"/>
    </source>
</evidence>
<feature type="region of interest" description="Disordered" evidence="1">
    <location>
        <begin position="181"/>
        <end position="214"/>
    </location>
</feature>
<dbReference type="HOGENOM" id="CLU_742106_0_0_1"/>
<sequence>MPAGSLSTLACPPPLPPFPVDLNHFAYLMMQDCLWEVERRPASIRAGLAFGNLARKEKSEERPEDPESLVNSSEPQPLVRRSSDPYIGYKLLYSNPWTKIVGLDDFGSFVTPKNDELIETSSLAVSTWDTTVRPSDVLADTTNYTDPSSVHNLGHSQAFFPASLPASTLKPATLFEHPRSADVASLSSTDSPSHSQPNSLDSSVLDGPRIRTRKAPTPRYIPRYIPRPRSVLQNFRSPVTAQPSVRVLVWTKLPTDSKARPGVWHFKPAYSDQGTCIVPSSNGHLLDVLASLGSRDGRQIAWFDYGTGAWNYQDVDTPIHIEHDRPILLCNYRVAHQLSVNWAIVGELTGYKYRSFEPPQPYRVCCKRSKSLN</sequence>
<comment type="caution">
    <text evidence="2">The sequence shown here is derived from an EMBL/GenBank/DDBJ whole genome shotgun (WGS) entry which is preliminary data.</text>
</comment>
<feature type="compositionally biased region" description="Polar residues" evidence="1">
    <location>
        <begin position="185"/>
        <end position="202"/>
    </location>
</feature>
<reference evidence="2 3" key="1">
    <citation type="journal article" date="2011" name="PLoS Pathog.">
        <title>Endophytic Life Strategies Decoded by Genome and Transcriptome Analyses of the Mutualistic Root Symbiont Piriformospora indica.</title>
        <authorList>
            <person name="Zuccaro A."/>
            <person name="Lahrmann U."/>
            <person name="Guldener U."/>
            <person name="Langen G."/>
            <person name="Pfiffi S."/>
            <person name="Biedenkopf D."/>
            <person name="Wong P."/>
            <person name="Samans B."/>
            <person name="Grimm C."/>
            <person name="Basiewicz M."/>
            <person name="Murat C."/>
            <person name="Martin F."/>
            <person name="Kogel K.H."/>
        </authorList>
    </citation>
    <scope>NUCLEOTIDE SEQUENCE [LARGE SCALE GENOMIC DNA]</scope>
    <source>
        <strain evidence="2 3">DSM 11827</strain>
    </source>
</reference>
<dbReference type="AlphaFoldDB" id="G4TUD1"/>
<organism evidence="2 3">
    <name type="scientific">Serendipita indica (strain DSM 11827)</name>
    <name type="common">Root endophyte fungus</name>
    <name type="synonym">Piriformospora indica</name>
    <dbReference type="NCBI Taxonomy" id="1109443"/>
    <lineage>
        <taxon>Eukaryota</taxon>
        <taxon>Fungi</taxon>
        <taxon>Dikarya</taxon>
        <taxon>Basidiomycota</taxon>
        <taxon>Agaricomycotina</taxon>
        <taxon>Agaricomycetes</taxon>
        <taxon>Sebacinales</taxon>
        <taxon>Serendipitaceae</taxon>
        <taxon>Serendipita</taxon>
    </lineage>
</organism>
<gene>
    <name evidence="2" type="ORF">PIIN_08894</name>
</gene>
<accession>G4TUD1</accession>